<dbReference type="Proteomes" id="UP000295388">
    <property type="component" value="Unassembled WGS sequence"/>
</dbReference>
<feature type="domain" description="Aminoglycoside phosphotransferase" evidence="1">
    <location>
        <begin position="174"/>
        <end position="241"/>
    </location>
</feature>
<protein>
    <submittedName>
        <fullName evidence="2">Phosphotransferase family enzyme</fullName>
    </submittedName>
</protein>
<dbReference type="Gene3D" id="3.90.1200.10">
    <property type="match status" value="1"/>
</dbReference>
<accession>A0A4R6J5M7</accession>
<evidence type="ECO:0000259" key="1">
    <source>
        <dbReference type="Pfam" id="PF01636"/>
    </source>
</evidence>
<sequence>MSQTHEVSVGEHVVTKRYRDWARGEHLREWNALRAISAAAPGLVPRPLEFLPGPAIAISRVPGVPLGGTLSAEQRDGLEVALRELWSIPPGGLEPMELHAFVRRVRAAISVRDGADHVGRGSAGVVDSDGGRIVSPASAGGLVGSGCAGVVGEAQVAALEWLAGSEVDELVEVVEPVVGHGDANLANYLWDGRRVRIVDFEDAGRSDLAIELANLIEHIASRATDWTGFAERFAVDVERLWTARCLFAIFWLTLLRPGGPSANRNPPGTAELQARRVLALIRRESVQMDMR</sequence>
<dbReference type="GO" id="GO:0016740">
    <property type="term" value="F:transferase activity"/>
    <property type="evidence" value="ECO:0007669"/>
    <property type="project" value="UniProtKB-KW"/>
</dbReference>
<comment type="caution">
    <text evidence="2">The sequence shown here is derived from an EMBL/GenBank/DDBJ whole genome shotgun (WGS) entry which is preliminary data.</text>
</comment>
<organism evidence="2 3">
    <name type="scientific">Kribbella caucasensis</name>
    <dbReference type="NCBI Taxonomy" id="2512215"/>
    <lineage>
        <taxon>Bacteria</taxon>
        <taxon>Bacillati</taxon>
        <taxon>Actinomycetota</taxon>
        <taxon>Actinomycetes</taxon>
        <taxon>Propionibacteriales</taxon>
        <taxon>Kribbellaceae</taxon>
        <taxon>Kribbella</taxon>
    </lineage>
</organism>
<dbReference type="AlphaFoldDB" id="A0A4R6J5M7"/>
<keyword evidence="3" id="KW-1185">Reference proteome</keyword>
<gene>
    <name evidence="2" type="ORF">EV643_13555</name>
</gene>
<evidence type="ECO:0000313" key="3">
    <source>
        <dbReference type="Proteomes" id="UP000295388"/>
    </source>
</evidence>
<name>A0A4R6J5M7_9ACTN</name>
<reference evidence="2 3" key="1">
    <citation type="submission" date="2019-03" db="EMBL/GenBank/DDBJ databases">
        <title>Genomic Encyclopedia of Type Strains, Phase III (KMG-III): the genomes of soil and plant-associated and newly described type strains.</title>
        <authorList>
            <person name="Whitman W."/>
        </authorList>
    </citation>
    <scope>NUCLEOTIDE SEQUENCE [LARGE SCALE GENOMIC DNA]</scope>
    <source>
        <strain evidence="2 3">VKM Ac-2527</strain>
    </source>
</reference>
<dbReference type="SUPFAM" id="SSF56112">
    <property type="entry name" value="Protein kinase-like (PK-like)"/>
    <property type="match status" value="1"/>
</dbReference>
<keyword evidence="2" id="KW-0808">Transferase</keyword>
<dbReference type="EMBL" id="SNWQ01000035">
    <property type="protein sequence ID" value="TDO30730.1"/>
    <property type="molecule type" value="Genomic_DNA"/>
</dbReference>
<dbReference type="RefSeq" id="WP_202869984.1">
    <property type="nucleotide sequence ID" value="NZ_SNWQ01000035.1"/>
</dbReference>
<dbReference type="InterPro" id="IPR002575">
    <property type="entry name" value="Aminoglycoside_PTrfase"/>
</dbReference>
<evidence type="ECO:0000313" key="2">
    <source>
        <dbReference type="EMBL" id="TDO30730.1"/>
    </source>
</evidence>
<dbReference type="Pfam" id="PF01636">
    <property type="entry name" value="APH"/>
    <property type="match status" value="1"/>
</dbReference>
<dbReference type="InterPro" id="IPR011009">
    <property type="entry name" value="Kinase-like_dom_sf"/>
</dbReference>
<proteinExistence type="predicted"/>